<accession>A0A418SDU0</accession>
<keyword evidence="2" id="KW-1185">Reference proteome</keyword>
<protein>
    <submittedName>
        <fullName evidence="1">Uncharacterized protein</fullName>
    </submittedName>
</protein>
<dbReference type="EMBL" id="CP060436">
    <property type="protein sequence ID" value="QPM89458.1"/>
    <property type="molecule type" value="Genomic_DNA"/>
</dbReference>
<name>A0A418SDU0_9RHOB</name>
<organism evidence="1 2">
    <name type="scientific">Pseudooceanicola algae</name>
    <dbReference type="NCBI Taxonomy" id="1537215"/>
    <lineage>
        <taxon>Bacteria</taxon>
        <taxon>Pseudomonadati</taxon>
        <taxon>Pseudomonadota</taxon>
        <taxon>Alphaproteobacteria</taxon>
        <taxon>Rhodobacterales</taxon>
        <taxon>Paracoccaceae</taxon>
        <taxon>Pseudooceanicola</taxon>
    </lineage>
</organism>
<dbReference type="Proteomes" id="UP000283786">
    <property type="component" value="Chromosome"/>
</dbReference>
<evidence type="ECO:0000313" key="1">
    <source>
        <dbReference type="EMBL" id="QPM89458.1"/>
    </source>
</evidence>
<dbReference type="AlphaFoldDB" id="A0A418SDU0"/>
<reference evidence="1 2" key="1">
    <citation type="submission" date="2020-08" db="EMBL/GenBank/DDBJ databases">
        <title>Genome sequence of Rhodobacteraceae bacterium Lw-13e.</title>
        <authorList>
            <person name="Poehlein A."/>
            <person name="Wolter L."/>
            <person name="Daniel R."/>
            <person name="Brinkhoff T."/>
        </authorList>
    </citation>
    <scope>NUCLEOTIDE SEQUENCE [LARGE SCALE GENOMIC DNA]</scope>
    <source>
        <strain evidence="1 2">Lw-13e</strain>
    </source>
</reference>
<dbReference type="KEGG" id="palw:PSAL_006770"/>
<sequence>MNADRLIRMVARLFLRKGVNYGLDRFGGDSPQDRKRLAQTKKMSRQMRQTQRLLRRMGRF</sequence>
<evidence type="ECO:0000313" key="2">
    <source>
        <dbReference type="Proteomes" id="UP000283786"/>
    </source>
</evidence>
<gene>
    <name evidence="1" type="ORF">PSAL_006770</name>
</gene>
<proteinExistence type="predicted"/>